<keyword evidence="12" id="KW-1185">Reference proteome</keyword>
<dbReference type="STRING" id="631454.N177_1210"/>
<dbReference type="NCBIfam" id="TIGR00546">
    <property type="entry name" value="lnt"/>
    <property type="match status" value="1"/>
</dbReference>
<comment type="function">
    <text evidence="9">Catalyzes the phospholipid dependent N-acylation of the N-terminal cysteine of apolipoprotein, the last step in lipoprotein maturation.</text>
</comment>
<dbReference type="Gene3D" id="3.60.110.10">
    <property type="entry name" value="Carbon-nitrogen hydrolase"/>
    <property type="match status" value="1"/>
</dbReference>
<evidence type="ECO:0000256" key="3">
    <source>
        <dbReference type="ARBA" id="ARBA00022475"/>
    </source>
</evidence>
<feature type="transmembrane region" description="Helical" evidence="9">
    <location>
        <begin position="214"/>
        <end position="233"/>
    </location>
</feature>
<feature type="transmembrane region" description="Helical" evidence="9">
    <location>
        <begin position="105"/>
        <end position="133"/>
    </location>
</feature>
<dbReference type="GO" id="GO:0005886">
    <property type="term" value="C:plasma membrane"/>
    <property type="evidence" value="ECO:0007669"/>
    <property type="project" value="UniProtKB-SubCell"/>
</dbReference>
<comment type="pathway">
    <text evidence="9">Protein modification; lipoprotein biosynthesis (N-acyl transfer).</text>
</comment>
<evidence type="ECO:0000313" key="12">
    <source>
        <dbReference type="Proteomes" id="UP000017819"/>
    </source>
</evidence>
<dbReference type="RefSeq" id="WP_023431355.1">
    <property type="nucleotide sequence ID" value="NZ_AWXZ01000017.1"/>
</dbReference>
<dbReference type="Pfam" id="PF20154">
    <property type="entry name" value="LNT_N"/>
    <property type="match status" value="1"/>
</dbReference>
<dbReference type="Pfam" id="PF00795">
    <property type="entry name" value="CN_hydrolase"/>
    <property type="match status" value="1"/>
</dbReference>
<feature type="transmembrane region" description="Helical" evidence="9">
    <location>
        <begin position="12"/>
        <end position="34"/>
    </location>
</feature>
<dbReference type="InterPro" id="IPR036526">
    <property type="entry name" value="C-N_Hydrolase_sf"/>
</dbReference>
<protein>
    <recommendedName>
        <fullName evidence="9">Apolipoprotein N-acyltransferase</fullName>
        <shortName evidence="9">ALP N-acyltransferase</shortName>
        <ecNumber evidence="9">2.3.1.269</ecNumber>
    </recommendedName>
</protein>
<dbReference type="PATRIC" id="fig|631454.5.peg.1195"/>
<accession>V4RRX6</accession>
<feature type="transmembrane region" description="Helical" evidence="9">
    <location>
        <begin position="73"/>
        <end position="93"/>
    </location>
</feature>
<evidence type="ECO:0000313" key="11">
    <source>
        <dbReference type="EMBL" id="ESR25875.1"/>
    </source>
</evidence>
<dbReference type="InterPro" id="IPR045378">
    <property type="entry name" value="LNT_N"/>
</dbReference>
<keyword evidence="6 9" id="KW-1133">Transmembrane helix</keyword>
<evidence type="ECO:0000259" key="10">
    <source>
        <dbReference type="PROSITE" id="PS50263"/>
    </source>
</evidence>
<dbReference type="EC" id="2.3.1.269" evidence="9"/>
<dbReference type="HAMAP" id="MF_01148">
    <property type="entry name" value="Lnt"/>
    <property type="match status" value="1"/>
</dbReference>
<proteinExistence type="inferred from homology"/>
<feature type="transmembrane region" description="Helical" evidence="9">
    <location>
        <begin position="40"/>
        <end position="61"/>
    </location>
</feature>
<comment type="caution">
    <text evidence="11">The sequence shown here is derived from an EMBL/GenBank/DDBJ whole genome shotgun (WGS) entry which is preliminary data.</text>
</comment>
<dbReference type="CDD" id="cd07571">
    <property type="entry name" value="ALP_N-acyl_transferase"/>
    <property type="match status" value="1"/>
</dbReference>
<dbReference type="EMBL" id="AWXZ01000017">
    <property type="protein sequence ID" value="ESR25875.1"/>
    <property type="molecule type" value="Genomic_DNA"/>
</dbReference>
<evidence type="ECO:0000256" key="5">
    <source>
        <dbReference type="ARBA" id="ARBA00022692"/>
    </source>
</evidence>
<dbReference type="UniPathway" id="UPA00666"/>
<comment type="subcellular location">
    <subcellularLocation>
        <location evidence="1 9">Cell membrane</location>
        <topology evidence="1 9">Multi-pass membrane protein</topology>
    </subcellularLocation>
</comment>
<dbReference type="SUPFAM" id="SSF56317">
    <property type="entry name" value="Carbon-nitrogen hydrolase"/>
    <property type="match status" value="1"/>
</dbReference>
<keyword evidence="8 9" id="KW-0012">Acyltransferase</keyword>
<comment type="catalytic activity">
    <reaction evidence="9">
        <text>N-terminal S-1,2-diacyl-sn-glyceryl-L-cysteinyl-[lipoprotein] + a glycerophospholipid = N-acyl-S-1,2-diacyl-sn-glyceryl-L-cysteinyl-[lipoprotein] + a 2-acyl-sn-glycero-3-phospholipid + H(+)</text>
        <dbReference type="Rhea" id="RHEA:48228"/>
        <dbReference type="Rhea" id="RHEA-COMP:14681"/>
        <dbReference type="Rhea" id="RHEA-COMP:14684"/>
        <dbReference type="ChEBI" id="CHEBI:15378"/>
        <dbReference type="ChEBI" id="CHEBI:136912"/>
        <dbReference type="ChEBI" id="CHEBI:140656"/>
        <dbReference type="ChEBI" id="CHEBI:140657"/>
        <dbReference type="ChEBI" id="CHEBI:140660"/>
        <dbReference type="EC" id="2.3.1.269"/>
    </reaction>
</comment>
<comment type="similarity">
    <text evidence="2 9">Belongs to the CN hydrolase family. Apolipoprotein N-acyltransferase subfamily.</text>
</comment>
<dbReference type="eggNOG" id="COG0815">
    <property type="taxonomic scope" value="Bacteria"/>
</dbReference>
<dbReference type="OrthoDB" id="9804277at2"/>
<evidence type="ECO:0000256" key="8">
    <source>
        <dbReference type="ARBA" id="ARBA00023315"/>
    </source>
</evidence>
<keyword evidence="5 9" id="KW-0812">Transmembrane</keyword>
<dbReference type="PANTHER" id="PTHR38686">
    <property type="entry name" value="APOLIPOPROTEIN N-ACYLTRANSFERASE"/>
    <property type="match status" value="1"/>
</dbReference>
<evidence type="ECO:0000256" key="6">
    <source>
        <dbReference type="ARBA" id="ARBA00022989"/>
    </source>
</evidence>
<feature type="transmembrane region" description="Helical" evidence="9">
    <location>
        <begin position="516"/>
        <end position="535"/>
    </location>
</feature>
<keyword evidence="11" id="KW-0449">Lipoprotein</keyword>
<dbReference type="GO" id="GO:0042158">
    <property type="term" value="P:lipoprotein biosynthetic process"/>
    <property type="evidence" value="ECO:0007669"/>
    <property type="project" value="UniProtKB-UniRule"/>
</dbReference>
<dbReference type="GO" id="GO:0016410">
    <property type="term" value="F:N-acyltransferase activity"/>
    <property type="evidence" value="ECO:0007669"/>
    <property type="project" value="UniProtKB-UniRule"/>
</dbReference>
<evidence type="ECO:0000256" key="1">
    <source>
        <dbReference type="ARBA" id="ARBA00004651"/>
    </source>
</evidence>
<keyword evidence="3 9" id="KW-1003">Cell membrane</keyword>
<keyword evidence="4 9" id="KW-0808">Transferase</keyword>
<dbReference type="InterPro" id="IPR003010">
    <property type="entry name" value="C-N_Hydrolase"/>
</dbReference>
<evidence type="ECO:0000256" key="9">
    <source>
        <dbReference type="HAMAP-Rule" id="MF_01148"/>
    </source>
</evidence>
<reference evidence="11 12" key="1">
    <citation type="journal article" date="2014" name="Genome Announc.">
        <title>Draft Genome Sequence of Lutibaculum baratangense Strain AMV1T, Isolated from a Mud Volcano in Andamans, India.</title>
        <authorList>
            <person name="Singh A."/>
            <person name="Sreenivas A."/>
            <person name="Sathyanarayana Reddy G."/>
            <person name="Pinnaka A.K."/>
            <person name="Shivaji S."/>
        </authorList>
    </citation>
    <scope>NUCLEOTIDE SEQUENCE [LARGE SCALE GENOMIC DNA]</scope>
    <source>
        <strain evidence="11 12">AMV1</strain>
    </source>
</reference>
<organism evidence="11 12">
    <name type="scientific">Lutibaculum baratangense AMV1</name>
    <dbReference type="NCBI Taxonomy" id="631454"/>
    <lineage>
        <taxon>Bacteria</taxon>
        <taxon>Pseudomonadati</taxon>
        <taxon>Pseudomonadota</taxon>
        <taxon>Alphaproteobacteria</taxon>
        <taxon>Hyphomicrobiales</taxon>
        <taxon>Tepidamorphaceae</taxon>
        <taxon>Lutibaculum</taxon>
    </lineage>
</organism>
<evidence type="ECO:0000256" key="7">
    <source>
        <dbReference type="ARBA" id="ARBA00023136"/>
    </source>
</evidence>
<evidence type="ECO:0000256" key="2">
    <source>
        <dbReference type="ARBA" id="ARBA00010065"/>
    </source>
</evidence>
<sequence length="538" mass="57583">MSDFVDSLAGRLALLWGWRRLLVAFLLGAASALAMAPYDVFPILFITFPALVWLMDGTVAAGRARRLKSLLPAALTGWAFGFGYFLAGLWWIGSAFLVEAETFAWMIPFAMLLLPAGLALFTGLGAAVARLLWSRGPARVFAFAFGMAGAEFVRGTVLTGFPWNGFGYALAATEASMQAASAVGTYGLAVLACVLFAAPAALSGSGEGFARALPSALAVILIPGIFGFGHWHLREGEVGPDPAVRLRIVQPSIPQGQKWLAENRSAILAEYLELSDRSASPDAMGAGDADLVIWPESAIPFVFDFETVALPAIAAMLPAGTSLVSGLQRVEPDDTRPYGYRVYNSIFVIDDRGEVEDVYDKVKLVPFGEFLPWQSTLESVGLRQLTQVIGGFEAGEVRDLLTSGSAPPFLPLICYEIIFPGRLVGPDLPRPAWILNVTNDAWFGDSPGPWQHLRQARVRAVEEGLPVVRAANTGISAVIDAKGRVVRRLGLGEKGVIDAGLPAAAPPTLYARYREMPFLGLMAFCLLVAAAGAVARRR</sequence>
<evidence type="ECO:0000256" key="4">
    <source>
        <dbReference type="ARBA" id="ARBA00022679"/>
    </source>
</evidence>
<feature type="domain" description="CN hydrolase" evidence="10">
    <location>
        <begin position="249"/>
        <end position="503"/>
    </location>
</feature>
<dbReference type="Proteomes" id="UP000017819">
    <property type="component" value="Unassembled WGS sequence"/>
</dbReference>
<feature type="transmembrane region" description="Helical" evidence="9">
    <location>
        <begin position="140"/>
        <end position="163"/>
    </location>
</feature>
<gene>
    <name evidence="9" type="primary">lnt</name>
    <name evidence="11" type="ORF">N177_1210</name>
</gene>
<dbReference type="PROSITE" id="PS50263">
    <property type="entry name" value="CN_HYDROLASE"/>
    <property type="match status" value="1"/>
</dbReference>
<keyword evidence="7 9" id="KW-0472">Membrane</keyword>
<feature type="transmembrane region" description="Helical" evidence="9">
    <location>
        <begin position="183"/>
        <end position="202"/>
    </location>
</feature>
<dbReference type="InterPro" id="IPR004563">
    <property type="entry name" value="Apolipo_AcylTrfase"/>
</dbReference>
<dbReference type="AlphaFoldDB" id="V4RRX6"/>
<dbReference type="PANTHER" id="PTHR38686:SF1">
    <property type="entry name" value="APOLIPOPROTEIN N-ACYLTRANSFERASE"/>
    <property type="match status" value="1"/>
</dbReference>
<name>V4RRX6_9HYPH</name>